<dbReference type="Gene3D" id="2.60.120.200">
    <property type="match status" value="1"/>
</dbReference>
<keyword evidence="5" id="KW-1185">Reference proteome</keyword>
<dbReference type="SUPFAM" id="SSF49899">
    <property type="entry name" value="Concanavalin A-like lectins/glucanases"/>
    <property type="match status" value="1"/>
</dbReference>
<sequence length="174" mass="19443">PDLAYNLNKETSLSVTTGQVFPNGFPEDFSIVATVRPKNNTRGYLFSMYSGSTTREVLGLGFGNKTTFLYEDQAGLPGMADSPQFDVDLADGEWHRIGLSVKKRKLIMNVDGKNYTTKIPRTHPNPKLDTDGLIYLSRQILSDDVWEGDIQELAVIPDPDAAFRVNDYYTPQCD</sequence>
<dbReference type="OMA" id="FEVNIWL"/>
<dbReference type="SMART" id="SM00210">
    <property type="entry name" value="TSPN"/>
    <property type="match status" value="1"/>
</dbReference>
<evidence type="ECO:0000256" key="1">
    <source>
        <dbReference type="ARBA" id="ARBA00022737"/>
    </source>
</evidence>
<feature type="non-terminal residue" evidence="3">
    <location>
        <position position="1"/>
    </location>
</feature>
<dbReference type="InterPro" id="IPR048287">
    <property type="entry name" value="TSPN-like_N"/>
</dbReference>
<evidence type="ECO:0000313" key="5">
    <source>
        <dbReference type="Proteomes" id="UP000014760"/>
    </source>
</evidence>
<evidence type="ECO:0000313" key="4">
    <source>
        <dbReference type="EnsemblMetazoa" id="CapteP85111"/>
    </source>
</evidence>
<evidence type="ECO:0000259" key="2">
    <source>
        <dbReference type="SMART" id="SM00210"/>
    </source>
</evidence>
<keyword evidence="1" id="KW-0677">Repeat</keyword>
<dbReference type="InterPro" id="IPR001791">
    <property type="entry name" value="Laminin_G"/>
</dbReference>
<dbReference type="HOGENOM" id="CLU_1369013_0_0_1"/>
<reference evidence="3 5" key="2">
    <citation type="journal article" date="2013" name="Nature">
        <title>Insights into bilaterian evolution from three spiralian genomes.</title>
        <authorList>
            <person name="Simakov O."/>
            <person name="Marletaz F."/>
            <person name="Cho S.J."/>
            <person name="Edsinger-Gonzales E."/>
            <person name="Havlak P."/>
            <person name="Hellsten U."/>
            <person name="Kuo D.H."/>
            <person name="Larsson T."/>
            <person name="Lv J."/>
            <person name="Arendt D."/>
            <person name="Savage R."/>
            <person name="Osoegawa K."/>
            <person name="de Jong P."/>
            <person name="Grimwood J."/>
            <person name="Chapman J.A."/>
            <person name="Shapiro H."/>
            <person name="Aerts A."/>
            <person name="Otillar R.P."/>
            <person name="Terry A.Y."/>
            <person name="Boore J.L."/>
            <person name="Grigoriev I.V."/>
            <person name="Lindberg D.R."/>
            <person name="Seaver E.C."/>
            <person name="Weisblat D.A."/>
            <person name="Putnam N.H."/>
            <person name="Rokhsar D.S."/>
        </authorList>
    </citation>
    <scope>NUCLEOTIDE SEQUENCE</scope>
    <source>
        <strain evidence="3 5">I ESC-2004</strain>
    </source>
</reference>
<proteinExistence type="predicted"/>
<name>R7TK42_CAPTE</name>
<dbReference type="InterPro" id="IPR013320">
    <property type="entry name" value="ConA-like_dom_sf"/>
</dbReference>
<gene>
    <name evidence="3" type="ORF">CAPTEDRAFT_85111</name>
</gene>
<feature type="non-terminal residue" evidence="3">
    <location>
        <position position="174"/>
    </location>
</feature>
<reference evidence="5" key="1">
    <citation type="submission" date="2012-12" db="EMBL/GenBank/DDBJ databases">
        <authorList>
            <person name="Hellsten U."/>
            <person name="Grimwood J."/>
            <person name="Chapman J.A."/>
            <person name="Shapiro H."/>
            <person name="Aerts A."/>
            <person name="Otillar R.P."/>
            <person name="Terry A.Y."/>
            <person name="Boore J.L."/>
            <person name="Simakov O."/>
            <person name="Marletaz F."/>
            <person name="Cho S.-J."/>
            <person name="Edsinger-Gonzales E."/>
            <person name="Havlak P."/>
            <person name="Kuo D.-H."/>
            <person name="Larsson T."/>
            <person name="Lv J."/>
            <person name="Arendt D."/>
            <person name="Savage R."/>
            <person name="Osoegawa K."/>
            <person name="de Jong P."/>
            <person name="Lindberg D.R."/>
            <person name="Seaver E.C."/>
            <person name="Weisblat D.A."/>
            <person name="Putnam N.H."/>
            <person name="Grigoriev I.V."/>
            <person name="Rokhsar D.S."/>
        </authorList>
    </citation>
    <scope>NUCLEOTIDE SEQUENCE</scope>
    <source>
        <strain evidence="5">I ESC-2004</strain>
    </source>
</reference>
<dbReference type="OrthoDB" id="382013at2759"/>
<organism evidence="3">
    <name type="scientific">Capitella teleta</name>
    <name type="common">Polychaete worm</name>
    <dbReference type="NCBI Taxonomy" id="283909"/>
    <lineage>
        <taxon>Eukaryota</taxon>
        <taxon>Metazoa</taxon>
        <taxon>Spiralia</taxon>
        <taxon>Lophotrochozoa</taxon>
        <taxon>Annelida</taxon>
        <taxon>Polychaeta</taxon>
        <taxon>Sedentaria</taxon>
        <taxon>Scolecida</taxon>
        <taxon>Capitellidae</taxon>
        <taxon>Capitella</taxon>
    </lineage>
</organism>
<dbReference type="Pfam" id="PF02210">
    <property type="entry name" value="Laminin_G_2"/>
    <property type="match status" value="1"/>
</dbReference>
<dbReference type="EnsemblMetazoa" id="CapteT85111">
    <property type="protein sequence ID" value="CapteP85111"/>
    <property type="gene ID" value="CapteG85111"/>
</dbReference>
<dbReference type="AlphaFoldDB" id="R7TK42"/>
<accession>R7TK42</accession>
<reference evidence="4" key="3">
    <citation type="submission" date="2015-06" db="UniProtKB">
        <authorList>
            <consortium name="EnsemblMetazoa"/>
        </authorList>
    </citation>
    <scope>IDENTIFICATION</scope>
</reference>
<dbReference type="Proteomes" id="UP000014760">
    <property type="component" value="Unassembled WGS sequence"/>
</dbReference>
<protein>
    <recommendedName>
        <fullName evidence="2">Thrombospondin-like N-terminal domain-containing protein</fullName>
    </recommendedName>
</protein>
<dbReference type="EMBL" id="KB310466">
    <property type="protein sequence ID" value="ELT91485.1"/>
    <property type="molecule type" value="Genomic_DNA"/>
</dbReference>
<dbReference type="EMBL" id="AMQN01002925">
    <property type="status" value="NOT_ANNOTATED_CDS"/>
    <property type="molecule type" value="Genomic_DNA"/>
</dbReference>
<feature type="domain" description="Thrombospondin-like N-terminal" evidence="2">
    <location>
        <begin position="1"/>
        <end position="159"/>
    </location>
</feature>
<evidence type="ECO:0000313" key="3">
    <source>
        <dbReference type="EMBL" id="ELT91485.1"/>
    </source>
</evidence>
<dbReference type="STRING" id="283909.R7TK42"/>